<sequence length="108" mass="12381">MNKTILGVVLGAAALVASTAASAHVDVALGVVVPGVTYAEPAPVYIAPPPPVAYAPEPPPVEMAWRGDDDWRARQWREHEWREHERHEHEWREHERHEHEWHDRGWGY</sequence>
<feature type="chain" id="PRO_5031100101" evidence="2">
    <location>
        <begin position="24"/>
        <end position="108"/>
    </location>
</feature>
<comment type="caution">
    <text evidence="3">The sequence shown here is derived from an EMBL/GenBank/DDBJ whole genome shotgun (WGS) entry which is preliminary data.</text>
</comment>
<keyword evidence="4" id="KW-1185">Reference proteome</keyword>
<accession>A0A7W9U3Z0</accession>
<proteinExistence type="predicted"/>
<feature type="region of interest" description="Disordered" evidence="1">
    <location>
        <begin position="83"/>
        <end position="108"/>
    </location>
</feature>
<evidence type="ECO:0000256" key="2">
    <source>
        <dbReference type="SAM" id="SignalP"/>
    </source>
</evidence>
<name>A0A7W9U3Z0_9BURK</name>
<feature type="signal peptide" evidence="2">
    <location>
        <begin position="1"/>
        <end position="23"/>
    </location>
</feature>
<keyword evidence="2" id="KW-0732">Signal</keyword>
<dbReference type="AlphaFoldDB" id="A0A7W9U3Z0"/>
<dbReference type="Proteomes" id="UP000571554">
    <property type="component" value="Unassembled WGS sequence"/>
</dbReference>
<evidence type="ECO:0000313" key="3">
    <source>
        <dbReference type="EMBL" id="MBB6105831.1"/>
    </source>
</evidence>
<organism evidence="3 4">
    <name type="scientific">Paraburkholderia bannensis</name>
    <dbReference type="NCBI Taxonomy" id="765414"/>
    <lineage>
        <taxon>Bacteria</taxon>
        <taxon>Pseudomonadati</taxon>
        <taxon>Pseudomonadota</taxon>
        <taxon>Betaproteobacteria</taxon>
        <taxon>Burkholderiales</taxon>
        <taxon>Burkholderiaceae</taxon>
        <taxon>Paraburkholderia</taxon>
    </lineage>
</organism>
<evidence type="ECO:0000313" key="4">
    <source>
        <dbReference type="Proteomes" id="UP000571554"/>
    </source>
</evidence>
<dbReference type="EMBL" id="JACHBW010000020">
    <property type="protein sequence ID" value="MBB6105831.1"/>
    <property type="molecule type" value="Genomic_DNA"/>
</dbReference>
<gene>
    <name evidence="3" type="ORF">F4827_005701</name>
</gene>
<protein>
    <submittedName>
        <fullName evidence="3">Uncharacterized protein</fullName>
    </submittedName>
</protein>
<reference evidence="3 4" key="1">
    <citation type="submission" date="2020-08" db="EMBL/GenBank/DDBJ databases">
        <title>Above-ground endophytic microbial communities from plants in different locations in the United States.</title>
        <authorList>
            <person name="Frank C."/>
        </authorList>
    </citation>
    <scope>NUCLEOTIDE SEQUENCE [LARGE SCALE GENOMIC DNA]</scope>
    <source>
        <strain evidence="3 4">WP4_2_2</strain>
    </source>
</reference>
<dbReference type="RefSeq" id="WP_183729489.1">
    <property type="nucleotide sequence ID" value="NZ_JACHBW010000020.1"/>
</dbReference>
<evidence type="ECO:0000256" key="1">
    <source>
        <dbReference type="SAM" id="MobiDB-lite"/>
    </source>
</evidence>